<dbReference type="PANTHER" id="PTHR10357">
    <property type="entry name" value="ALPHA-AMYLASE FAMILY MEMBER"/>
    <property type="match status" value="1"/>
</dbReference>
<dbReference type="InterPro" id="IPR013780">
    <property type="entry name" value="Glyco_hydro_b"/>
</dbReference>
<evidence type="ECO:0000256" key="3">
    <source>
        <dbReference type="ARBA" id="ARBA00008061"/>
    </source>
</evidence>
<evidence type="ECO:0000313" key="18">
    <source>
        <dbReference type="EMBL" id="KAK0324895.1"/>
    </source>
</evidence>
<comment type="similarity">
    <text evidence="3">Belongs to the glycosyl hydrolase 13 family.</text>
</comment>
<evidence type="ECO:0000256" key="12">
    <source>
        <dbReference type="PIRSR" id="PIRSR001024-1"/>
    </source>
</evidence>
<proteinExistence type="inferred from homology"/>
<sequence>MFSSNMITTLALSLALCPLTFAARAAEWRTRTIFQVLTDRFARSDGSTSAACNTADRVYCGGTYRGIMNHLDYIQGMGFDAVWISPITEQVQGNTADGHAYHGYWQQNLNELNSNFGSGNDLKALSSALHSRGMLLMLDVVVNHNGYNGAPANVDYSVFSPFNKQSQYHPYCTIDYSDTSNTTNIEQCWMGDTNVPLPDLRTEDADVAAGYQSWISNLISEYSIDGLRLDSAMEVNTGFWSGFHNAAGVYMIGEVYEPDAGYVCGFQNYLPGVMNYATYFPLVAAFESTSGSISGLANMINTVKADCRDTSLIGTFSENHDQPRFASLTGDMALARNVISYTMLADGVPIIYQGQEQHYNALGGSSDPYNREALWFSNYNTNAPLYGLIATLNKARKHAISDDGAYLSYENWPIYTDTTTIAMRKGRMVTVLSNKGAEGAAYSQTIAAGYVGGVAVTELLTCAKLTADSHGNIVVPMANGEPRVYYPTAALSGSGLCGASSKRTYVMRKFTA</sequence>
<dbReference type="Gene3D" id="2.60.40.1180">
    <property type="entry name" value="Golgi alpha-mannosidase II"/>
    <property type="match status" value="1"/>
</dbReference>
<dbReference type="SUPFAM" id="SSF51445">
    <property type="entry name" value="(Trans)glycosidases"/>
    <property type="match status" value="1"/>
</dbReference>
<accession>A0AAN6FX20</accession>
<feature type="binding site" evidence="15">
    <location>
        <position position="321"/>
    </location>
    <ligand>
        <name>substrate</name>
    </ligand>
</feature>
<organism evidence="18 19">
    <name type="scientific">Friedmanniomyces endolithicus</name>
    <dbReference type="NCBI Taxonomy" id="329885"/>
    <lineage>
        <taxon>Eukaryota</taxon>
        <taxon>Fungi</taxon>
        <taxon>Dikarya</taxon>
        <taxon>Ascomycota</taxon>
        <taxon>Pezizomycotina</taxon>
        <taxon>Dothideomycetes</taxon>
        <taxon>Dothideomycetidae</taxon>
        <taxon>Mycosphaerellales</taxon>
        <taxon>Teratosphaeriaceae</taxon>
        <taxon>Friedmanniomyces</taxon>
    </lineage>
</organism>
<dbReference type="FunFam" id="3.20.20.80:FF:000120">
    <property type="entry name" value="Alpha-amylase A"/>
    <property type="match status" value="1"/>
</dbReference>
<dbReference type="PIRSF" id="PIRSF001024">
    <property type="entry name" value="Alph-amyl_fung"/>
    <property type="match status" value="1"/>
</dbReference>
<evidence type="ECO:0000256" key="14">
    <source>
        <dbReference type="PIRSR" id="PIRSR001024-4"/>
    </source>
</evidence>
<protein>
    <recommendedName>
        <fullName evidence="4">alpha-amylase</fullName>
        <ecNumber evidence="4">3.2.1.1</ecNumber>
    </recommendedName>
</protein>
<evidence type="ECO:0000256" key="9">
    <source>
        <dbReference type="ARBA" id="ARBA00023180"/>
    </source>
</evidence>
<dbReference type="EMBL" id="JASUXU010000008">
    <property type="protein sequence ID" value="KAK0324895.1"/>
    <property type="molecule type" value="Genomic_DNA"/>
</dbReference>
<dbReference type="GO" id="GO:0016052">
    <property type="term" value="P:carbohydrate catabolic process"/>
    <property type="evidence" value="ECO:0007669"/>
    <property type="project" value="InterPro"/>
</dbReference>
<keyword evidence="11" id="KW-0326">Glycosidase</keyword>
<feature type="binding site" evidence="15">
    <location>
        <position position="371"/>
    </location>
    <ligand>
        <name>substrate</name>
    </ligand>
</feature>
<dbReference type="InterPro" id="IPR017853">
    <property type="entry name" value="GH"/>
</dbReference>
<feature type="binding site" evidence="15">
    <location>
        <position position="105"/>
    </location>
    <ligand>
        <name>substrate</name>
    </ligand>
</feature>
<dbReference type="SMART" id="SM00642">
    <property type="entry name" value="Aamy"/>
    <property type="match status" value="1"/>
</dbReference>
<feature type="binding site" evidence="15">
    <location>
        <position position="144"/>
    </location>
    <ligand>
        <name>substrate</name>
    </ligand>
</feature>
<dbReference type="InterPro" id="IPR015340">
    <property type="entry name" value="A_amylase_C_dom"/>
</dbReference>
<dbReference type="Gene3D" id="3.20.20.80">
    <property type="entry name" value="Glycosidases"/>
    <property type="match status" value="1"/>
</dbReference>
<dbReference type="InterPro" id="IPR013777">
    <property type="entry name" value="A-amylase-like"/>
</dbReference>
<feature type="chain" id="PRO_5042884072" description="alpha-amylase" evidence="16">
    <location>
        <begin position="23"/>
        <end position="512"/>
    </location>
</feature>
<dbReference type="PANTHER" id="PTHR10357:SF218">
    <property type="entry name" value="ALPHA-AMYLASE"/>
    <property type="match status" value="1"/>
</dbReference>
<dbReference type="GO" id="GO:0005509">
    <property type="term" value="F:calcium ion binding"/>
    <property type="evidence" value="ECO:0007669"/>
    <property type="project" value="InterPro"/>
</dbReference>
<dbReference type="GO" id="GO:0004556">
    <property type="term" value="F:alpha-amylase activity"/>
    <property type="evidence" value="ECO:0007669"/>
    <property type="project" value="UniProtKB-EC"/>
</dbReference>
<keyword evidence="6" id="KW-0378">Hydrolase</keyword>
<dbReference type="EC" id="3.2.1.1" evidence="4"/>
<feature type="signal peptide" evidence="16">
    <location>
        <begin position="1"/>
        <end position="22"/>
    </location>
</feature>
<evidence type="ECO:0000256" key="10">
    <source>
        <dbReference type="ARBA" id="ARBA00023277"/>
    </source>
</evidence>
<evidence type="ECO:0000256" key="4">
    <source>
        <dbReference type="ARBA" id="ARBA00012595"/>
    </source>
</evidence>
<comment type="catalytic activity">
    <reaction evidence="1">
        <text>Endohydrolysis of (1-&gt;4)-alpha-D-glucosidic linkages in polysaccharides containing three or more (1-&gt;4)-alpha-linked D-glucose units.</text>
        <dbReference type="EC" id="3.2.1.1"/>
    </reaction>
</comment>
<keyword evidence="7" id="KW-0106">Calcium</keyword>
<feature type="binding site" evidence="15">
    <location>
        <position position="228"/>
    </location>
    <ligand>
        <name>substrate</name>
    </ligand>
</feature>
<name>A0AAN6FX20_9PEZI</name>
<dbReference type="SUPFAM" id="SSF51011">
    <property type="entry name" value="Glycosyl hydrolase domain"/>
    <property type="match status" value="1"/>
</dbReference>
<feature type="active site" description="Proton donor" evidence="12">
    <location>
        <position position="254"/>
    </location>
</feature>
<evidence type="ECO:0000313" key="19">
    <source>
        <dbReference type="Proteomes" id="UP001168146"/>
    </source>
</evidence>
<feature type="domain" description="Glycosyl hydrolase family 13 catalytic" evidence="17">
    <location>
        <begin position="35"/>
        <end position="396"/>
    </location>
</feature>
<dbReference type="InterPro" id="IPR006047">
    <property type="entry name" value="GH13_cat_dom"/>
</dbReference>
<dbReference type="Pfam" id="PF00128">
    <property type="entry name" value="Alpha-amylase"/>
    <property type="match status" value="1"/>
</dbReference>
<keyword evidence="5" id="KW-0479">Metal-binding</keyword>
<reference evidence="18" key="1">
    <citation type="submission" date="2021-12" db="EMBL/GenBank/DDBJ databases">
        <title>Black yeast isolated from Biological Soil Crust.</title>
        <authorList>
            <person name="Kurbessoian T."/>
        </authorList>
    </citation>
    <scope>NUCLEOTIDE SEQUENCE</scope>
    <source>
        <strain evidence="18">CCFEE 5208</strain>
    </source>
</reference>
<evidence type="ECO:0000256" key="15">
    <source>
        <dbReference type="PIRSR" id="PIRSR001024-5"/>
    </source>
</evidence>
<comment type="cofactor">
    <cofactor evidence="2">
        <name>Ca(2+)</name>
        <dbReference type="ChEBI" id="CHEBI:29108"/>
    </cofactor>
</comment>
<evidence type="ECO:0000256" key="16">
    <source>
        <dbReference type="SAM" id="SignalP"/>
    </source>
</evidence>
<feature type="disulfide bond" evidence="14">
    <location>
        <begin position="172"/>
        <end position="188"/>
    </location>
</feature>
<keyword evidence="8 14" id="KW-1015">Disulfide bond</keyword>
<keyword evidence="10" id="KW-0119">Carbohydrate metabolism</keyword>
<feature type="site" description="Transition state stabilizer" evidence="13">
    <location>
        <position position="321"/>
    </location>
</feature>
<evidence type="ECO:0000259" key="17">
    <source>
        <dbReference type="SMART" id="SM00642"/>
    </source>
</evidence>
<evidence type="ECO:0000256" key="6">
    <source>
        <dbReference type="ARBA" id="ARBA00022801"/>
    </source>
</evidence>
<evidence type="ECO:0000256" key="1">
    <source>
        <dbReference type="ARBA" id="ARBA00000548"/>
    </source>
</evidence>
<comment type="caution">
    <text evidence="18">The sequence shown here is derived from an EMBL/GenBank/DDBJ whole genome shotgun (WGS) entry which is preliminary data.</text>
</comment>
<feature type="active site" description="Nucleophile" evidence="12">
    <location>
        <position position="230"/>
    </location>
</feature>
<gene>
    <name evidence="18" type="ORF">LTR82_003881</name>
</gene>
<feature type="disulfide bond" evidence="14">
    <location>
        <begin position="52"/>
        <end position="60"/>
    </location>
</feature>
<dbReference type="Pfam" id="PF09260">
    <property type="entry name" value="A_amylase_dom_C"/>
    <property type="match status" value="1"/>
</dbReference>
<feature type="disulfide bond" evidence="14">
    <location>
        <begin position="462"/>
        <end position="497"/>
    </location>
</feature>
<dbReference type="Proteomes" id="UP001168146">
    <property type="component" value="Unassembled WGS sequence"/>
</dbReference>
<feature type="disulfide bond" evidence="14">
    <location>
        <begin position="264"/>
        <end position="307"/>
    </location>
</feature>
<dbReference type="CDD" id="cd11319">
    <property type="entry name" value="AmyAc_euk_AmyA"/>
    <property type="match status" value="1"/>
</dbReference>
<evidence type="ECO:0000256" key="2">
    <source>
        <dbReference type="ARBA" id="ARBA00001913"/>
    </source>
</evidence>
<evidence type="ECO:0000256" key="11">
    <source>
        <dbReference type="ARBA" id="ARBA00023295"/>
    </source>
</evidence>
<evidence type="ECO:0000256" key="7">
    <source>
        <dbReference type="ARBA" id="ARBA00022837"/>
    </source>
</evidence>
<keyword evidence="16" id="KW-0732">Signal</keyword>
<keyword evidence="9" id="KW-0325">Glycoprotein</keyword>
<dbReference type="AlphaFoldDB" id="A0AAN6FX20"/>
<evidence type="ECO:0000256" key="5">
    <source>
        <dbReference type="ARBA" id="ARBA00022723"/>
    </source>
</evidence>
<evidence type="ECO:0000256" key="8">
    <source>
        <dbReference type="ARBA" id="ARBA00023157"/>
    </source>
</evidence>
<evidence type="ECO:0000256" key="13">
    <source>
        <dbReference type="PIRSR" id="PIRSR001024-2"/>
    </source>
</evidence>